<organism evidence="2 3">
    <name type="scientific">Pristionchus pacificus</name>
    <name type="common">Parasitic nematode worm</name>
    <dbReference type="NCBI Taxonomy" id="54126"/>
    <lineage>
        <taxon>Eukaryota</taxon>
        <taxon>Metazoa</taxon>
        <taxon>Ecdysozoa</taxon>
        <taxon>Nematoda</taxon>
        <taxon>Chromadorea</taxon>
        <taxon>Rhabditida</taxon>
        <taxon>Rhabditina</taxon>
        <taxon>Diplogasteromorpha</taxon>
        <taxon>Diplogasteroidea</taxon>
        <taxon>Neodiplogasteridae</taxon>
        <taxon>Pristionchus</taxon>
    </lineage>
</organism>
<evidence type="ECO:0000313" key="2">
    <source>
        <dbReference type="EnsemblMetazoa" id="PPA46432.1"/>
    </source>
</evidence>
<feature type="compositionally biased region" description="Low complexity" evidence="1">
    <location>
        <begin position="57"/>
        <end position="70"/>
    </location>
</feature>
<accession>A0A8R1V288</accession>
<feature type="region of interest" description="Disordered" evidence="1">
    <location>
        <begin position="57"/>
        <end position="79"/>
    </location>
</feature>
<gene>
    <name evidence="2" type="primary">WBGene00284801</name>
</gene>
<sequence length="79" mass="8225">MVSHVFTTEQRMSGSHFKRLAAAPPLPLPHQSRDKITGSRNAALRAAAAAESAALAAAVAAPSTTTTPSKETARREDEG</sequence>
<reference evidence="3" key="1">
    <citation type="journal article" date="2008" name="Nat. Genet.">
        <title>The Pristionchus pacificus genome provides a unique perspective on nematode lifestyle and parasitism.</title>
        <authorList>
            <person name="Dieterich C."/>
            <person name="Clifton S.W."/>
            <person name="Schuster L.N."/>
            <person name="Chinwalla A."/>
            <person name="Delehaunty K."/>
            <person name="Dinkelacker I."/>
            <person name="Fulton L."/>
            <person name="Fulton R."/>
            <person name="Godfrey J."/>
            <person name="Minx P."/>
            <person name="Mitreva M."/>
            <person name="Roeseler W."/>
            <person name="Tian H."/>
            <person name="Witte H."/>
            <person name="Yang S.P."/>
            <person name="Wilson R.K."/>
            <person name="Sommer R.J."/>
        </authorList>
    </citation>
    <scope>NUCLEOTIDE SEQUENCE [LARGE SCALE GENOMIC DNA]</scope>
    <source>
        <strain evidence="3">PS312</strain>
    </source>
</reference>
<evidence type="ECO:0000256" key="1">
    <source>
        <dbReference type="SAM" id="MobiDB-lite"/>
    </source>
</evidence>
<dbReference type="AlphaFoldDB" id="A0A2A6BGR7"/>
<reference evidence="2" key="2">
    <citation type="submission" date="2022-06" db="UniProtKB">
        <authorList>
            <consortium name="EnsemblMetazoa"/>
        </authorList>
    </citation>
    <scope>IDENTIFICATION</scope>
    <source>
        <strain evidence="2">PS312</strain>
    </source>
</reference>
<accession>A0A2A6BGR7</accession>
<name>A0A2A6BGR7_PRIPA</name>
<dbReference type="Proteomes" id="UP000005239">
    <property type="component" value="Unassembled WGS sequence"/>
</dbReference>
<proteinExistence type="predicted"/>
<dbReference type="EnsemblMetazoa" id="PPA46432.1">
    <property type="protein sequence ID" value="PPA46432.1"/>
    <property type="gene ID" value="WBGene00284801"/>
</dbReference>
<evidence type="ECO:0000313" key="3">
    <source>
        <dbReference type="Proteomes" id="UP000005239"/>
    </source>
</evidence>
<keyword evidence="3" id="KW-1185">Reference proteome</keyword>
<protein>
    <submittedName>
        <fullName evidence="2">Uncharacterized protein</fullName>
    </submittedName>
</protein>